<feature type="domain" description="C2H2-type" evidence="9">
    <location>
        <begin position="451"/>
        <end position="478"/>
    </location>
</feature>
<dbReference type="InterPro" id="IPR051059">
    <property type="entry name" value="VerF-like"/>
</dbReference>
<dbReference type="GeneID" id="8198788"/>
<dbReference type="SMART" id="SM00355">
    <property type="entry name" value="ZnF_C2H2"/>
    <property type="match status" value="2"/>
</dbReference>
<dbReference type="InterPro" id="IPR036236">
    <property type="entry name" value="Znf_C2H2_sf"/>
</dbReference>
<feature type="compositionally biased region" description="Low complexity" evidence="8">
    <location>
        <begin position="164"/>
        <end position="178"/>
    </location>
</feature>
<evidence type="ECO:0000259" key="9">
    <source>
        <dbReference type="PROSITE" id="PS50157"/>
    </source>
</evidence>
<dbReference type="Gene3D" id="3.30.160.60">
    <property type="entry name" value="Classic Zinc Finger"/>
    <property type="match status" value="2"/>
</dbReference>
<comment type="subcellular location">
    <subcellularLocation>
        <location evidence="1">Nucleus</location>
    </subcellularLocation>
</comment>
<dbReference type="OrthoDB" id="654211at2759"/>
<evidence type="ECO:0000256" key="5">
    <source>
        <dbReference type="ARBA" id="ARBA00022833"/>
    </source>
</evidence>
<feature type="domain" description="C2H2-type" evidence="9">
    <location>
        <begin position="479"/>
        <end position="509"/>
    </location>
</feature>
<evidence type="ECO:0000256" key="1">
    <source>
        <dbReference type="ARBA" id="ARBA00004123"/>
    </source>
</evidence>
<dbReference type="EMBL" id="FN392320">
    <property type="protein sequence ID" value="CAY68849.1"/>
    <property type="molecule type" value="Genomic_DNA"/>
</dbReference>
<keyword evidence="4 7" id="KW-0863">Zinc-finger</keyword>
<evidence type="ECO:0000256" key="2">
    <source>
        <dbReference type="ARBA" id="ARBA00022723"/>
    </source>
</evidence>
<dbReference type="HOGENOM" id="CLU_522859_0_0_1"/>
<dbReference type="SUPFAM" id="SSF57667">
    <property type="entry name" value="beta-beta-alpha zinc fingers"/>
    <property type="match status" value="1"/>
</dbReference>
<proteinExistence type="predicted"/>
<feature type="region of interest" description="Disordered" evidence="8">
    <location>
        <begin position="93"/>
        <end position="227"/>
    </location>
</feature>
<name>C4R025_KOMPG</name>
<reference evidence="10 11" key="1">
    <citation type="journal article" date="2009" name="Nat. Biotechnol.">
        <title>Genome sequence of the recombinant protein production host Pichia pastoris.</title>
        <authorList>
            <person name="De Schutter K."/>
            <person name="Lin Y.C."/>
            <person name="Tiels P."/>
            <person name="Van Hecke A."/>
            <person name="Glinka S."/>
            <person name="Weber-Lehmann J."/>
            <person name="Rouze P."/>
            <person name="Van de Peer Y."/>
            <person name="Callewaert N."/>
        </authorList>
    </citation>
    <scope>NUCLEOTIDE SEQUENCE [LARGE SCALE GENOMIC DNA]</scope>
    <source>
        <strain evidence="11">GS115 / ATCC 20864</strain>
    </source>
</reference>
<evidence type="ECO:0000256" key="3">
    <source>
        <dbReference type="ARBA" id="ARBA00022737"/>
    </source>
</evidence>
<dbReference type="GO" id="GO:0000978">
    <property type="term" value="F:RNA polymerase II cis-regulatory region sequence-specific DNA binding"/>
    <property type="evidence" value="ECO:0007669"/>
    <property type="project" value="InterPro"/>
</dbReference>
<gene>
    <name evidence="10" type="ordered locus">PAS_chr2-1_0819</name>
</gene>
<evidence type="ECO:0000313" key="11">
    <source>
        <dbReference type="Proteomes" id="UP000000314"/>
    </source>
</evidence>
<protein>
    <recommendedName>
        <fullName evidence="9">C2H2-type domain-containing protein</fullName>
    </recommendedName>
</protein>
<dbReference type="STRING" id="644223.C4R025"/>
<evidence type="ECO:0000256" key="7">
    <source>
        <dbReference type="PROSITE-ProRule" id="PRU00042"/>
    </source>
</evidence>
<dbReference type="RefSeq" id="XP_002491129.1">
    <property type="nucleotide sequence ID" value="XM_002491084.1"/>
</dbReference>
<dbReference type="InterPro" id="IPR013087">
    <property type="entry name" value="Znf_C2H2_type"/>
</dbReference>
<dbReference type="GO" id="GO:0000785">
    <property type="term" value="C:chromatin"/>
    <property type="evidence" value="ECO:0007669"/>
    <property type="project" value="TreeGrafter"/>
</dbReference>
<dbReference type="GO" id="GO:0005634">
    <property type="term" value="C:nucleus"/>
    <property type="evidence" value="ECO:0007669"/>
    <property type="project" value="UniProtKB-SubCell"/>
</dbReference>
<dbReference type="PROSITE" id="PS00028">
    <property type="entry name" value="ZINC_FINGER_C2H2_1"/>
    <property type="match status" value="2"/>
</dbReference>
<dbReference type="KEGG" id="ppa:PAS_chr2-1_0819"/>
<dbReference type="Proteomes" id="UP000000314">
    <property type="component" value="Chromosome 2"/>
</dbReference>
<dbReference type="AlphaFoldDB" id="C4R025"/>
<feature type="compositionally biased region" description="Polar residues" evidence="8">
    <location>
        <begin position="179"/>
        <end position="202"/>
    </location>
</feature>
<dbReference type="SMR" id="C4R025"/>
<dbReference type="PANTHER" id="PTHR40626">
    <property type="entry name" value="MIP31509P"/>
    <property type="match status" value="1"/>
</dbReference>
<keyword evidence="3" id="KW-0677">Repeat</keyword>
<dbReference type="InParanoid" id="C4R025"/>
<dbReference type="eggNOG" id="KOG1721">
    <property type="taxonomic scope" value="Eukaryota"/>
</dbReference>
<keyword evidence="11" id="KW-1185">Reference proteome</keyword>
<evidence type="ECO:0000256" key="6">
    <source>
        <dbReference type="ARBA" id="ARBA00023242"/>
    </source>
</evidence>
<feature type="compositionally biased region" description="Basic and acidic residues" evidence="8">
    <location>
        <begin position="144"/>
        <end position="154"/>
    </location>
</feature>
<dbReference type="GO" id="GO:0000981">
    <property type="term" value="F:DNA-binding transcription factor activity, RNA polymerase II-specific"/>
    <property type="evidence" value="ECO:0007669"/>
    <property type="project" value="InterPro"/>
</dbReference>
<dbReference type="Pfam" id="PF00096">
    <property type="entry name" value="zf-C2H2"/>
    <property type="match status" value="2"/>
</dbReference>
<organism evidence="10 11">
    <name type="scientific">Komagataella phaffii (strain GS115 / ATCC 20864)</name>
    <name type="common">Yeast</name>
    <name type="synonym">Pichia pastoris</name>
    <dbReference type="NCBI Taxonomy" id="644223"/>
    <lineage>
        <taxon>Eukaryota</taxon>
        <taxon>Fungi</taxon>
        <taxon>Dikarya</taxon>
        <taxon>Ascomycota</taxon>
        <taxon>Saccharomycotina</taxon>
        <taxon>Pichiomycetes</taxon>
        <taxon>Pichiales</taxon>
        <taxon>Pichiaceae</taxon>
        <taxon>Komagataella</taxon>
    </lineage>
</organism>
<keyword evidence="6" id="KW-0539">Nucleus</keyword>
<dbReference type="PROSITE" id="PS50157">
    <property type="entry name" value="ZINC_FINGER_C2H2_2"/>
    <property type="match status" value="2"/>
</dbReference>
<evidence type="ECO:0000256" key="4">
    <source>
        <dbReference type="ARBA" id="ARBA00022771"/>
    </source>
</evidence>
<sequence length="521" mass="58191">MTSPPHNPLAKINQWKDSAWSHMSTKLHVNSSSPINDEILDFDDQVTQSPHDTHIDPDNSLCFKDTTTELDVTLDDFDMSVDTSDIVAHALPMESDFDPAGGGDDDGGGGGVAGDEYTSNNEPLHNQDHDHVHPHDHLHHHDHAHHDHHSDNLHSHNVHPFQISQSNSSSTISSFDSSAPTYSDTLPTNSLPSSMSPSNTRTPARRRSVSATPQTASHGFHQQPLVMPQYQTPIKKTDSLTPRRLKSRSLSRLSLDHLRSPAGNPFYTPPAFLSPKLESPYSSRDTPQQEVVMISPSQLSLSLNRKSRSFTAPAGIPKKLRTAPSFSFADLPPQPLPQSHSMYHVQGGSHNSVPKSAPAAFNSMQRSRSSTNLSAIALSKESSLSRRNVTALETPFQVRQTSQQLQKASTVPNMHSEVNMTVPEHREVFHEEIEDTDKVKEIEEEKKKKKFSCPVCHARFQRPEHVKRHMRSHSSEKPFVCPEEGCGTRFNRKDNLKAHLKKIHSLHKNQVNQKVDGKEYE</sequence>
<keyword evidence="2" id="KW-0479">Metal-binding</keyword>
<dbReference type="PANTHER" id="PTHR40626:SF11">
    <property type="entry name" value="ZINC FINGER PROTEIN YPR022C"/>
    <property type="match status" value="1"/>
</dbReference>
<dbReference type="OMA" id="ENIAPMG"/>
<evidence type="ECO:0000313" key="10">
    <source>
        <dbReference type="EMBL" id="CAY68849.1"/>
    </source>
</evidence>
<feature type="compositionally biased region" description="Basic and acidic residues" evidence="8">
    <location>
        <begin position="125"/>
        <end position="135"/>
    </location>
</feature>
<evidence type="ECO:0000256" key="8">
    <source>
        <dbReference type="SAM" id="MobiDB-lite"/>
    </source>
</evidence>
<keyword evidence="5" id="KW-0862">Zinc</keyword>
<dbReference type="GO" id="GO:0008270">
    <property type="term" value="F:zinc ion binding"/>
    <property type="evidence" value="ECO:0007669"/>
    <property type="project" value="UniProtKB-KW"/>
</dbReference>
<accession>C4R025</accession>